<name>A0A3D3R528_9PLAN</name>
<evidence type="ECO:0000313" key="3">
    <source>
        <dbReference type="Proteomes" id="UP000263642"/>
    </source>
</evidence>
<dbReference type="Pfam" id="PF16661">
    <property type="entry name" value="Lactamase_B_6"/>
    <property type="match status" value="1"/>
</dbReference>
<organism evidence="2 3">
    <name type="scientific">Gimesia maris</name>
    <dbReference type="NCBI Taxonomy" id="122"/>
    <lineage>
        <taxon>Bacteria</taxon>
        <taxon>Pseudomonadati</taxon>
        <taxon>Planctomycetota</taxon>
        <taxon>Planctomycetia</taxon>
        <taxon>Planctomycetales</taxon>
        <taxon>Planctomycetaceae</taxon>
        <taxon>Gimesia</taxon>
    </lineage>
</organism>
<evidence type="ECO:0000259" key="1">
    <source>
        <dbReference type="SMART" id="SM00849"/>
    </source>
</evidence>
<dbReference type="PANTHER" id="PTHR11203:SF37">
    <property type="entry name" value="INTEGRATOR COMPLEX SUBUNIT 11"/>
    <property type="match status" value="1"/>
</dbReference>
<dbReference type="Gene3D" id="3.60.15.10">
    <property type="entry name" value="Ribonuclease Z/Hydroxyacylglutathione hydrolase-like"/>
    <property type="match status" value="1"/>
</dbReference>
<dbReference type="InterPro" id="IPR001279">
    <property type="entry name" value="Metallo-B-lactamas"/>
</dbReference>
<keyword evidence="2" id="KW-0378">Hydrolase</keyword>
<sequence length="198" mass="22634">MKITFLGAAGEVTGSQHLIETDSRRILLDCGLFQGHRQESYLKNSRFAYSPESLDAVFLSHGHMDHCGNLPRLFNKGFRGPVFCTSATADIAEIMLKDSARIQEEDARYLARKLTDKHPPIEPLYSEDDVTAVAKQFERLEYQEWHELGDDLKVRFLDAGHILGSAIIELKIKDQREWRHLVFTGDLGRRDLPLLRDP</sequence>
<dbReference type="GO" id="GO:0016787">
    <property type="term" value="F:hydrolase activity"/>
    <property type="evidence" value="ECO:0007669"/>
    <property type="project" value="UniProtKB-KW"/>
</dbReference>
<dbReference type="SMART" id="SM00849">
    <property type="entry name" value="Lactamase_B"/>
    <property type="match status" value="1"/>
</dbReference>
<dbReference type="CDD" id="cd16295">
    <property type="entry name" value="TTHA0252-CPSF-like_MBL-fold"/>
    <property type="match status" value="1"/>
</dbReference>
<reference evidence="2 3" key="1">
    <citation type="journal article" date="2018" name="Nat. Biotechnol.">
        <title>A standardized bacterial taxonomy based on genome phylogeny substantially revises the tree of life.</title>
        <authorList>
            <person name="Parks D.H."/>
            <person name="Chuvochina M."/>
            <person name="Waite D.W."/>
            <person name="Rinke C."/>
            <person name="Skarshewski A."/>
            <person name="Chaumeil P.A."/>
            <person name="Hugenholtz P."/>
        </authorList>
    </citation>
    <scope>NUCLEOTIDE SEQUENCE [LARGE SCALE GENOMIC DNA]</scope>
    <source>
        <strain evidence="2">UBA9375</strain>
    </source>
</reference>
<proteinExistence type="predicted"/>
<feature type="non-terminal residue" evidence="2">
    <location>
        <position position="198"/>
    </location>
</feature>
<accession>A0A3D3R528</accession>
<gene>
    <name evidence="2" type="ORF">DIT97_06530</name>
</gene>
<comment type="caution">
    <text evidence="2">The sequence shown here is derived from an EMBL/GenBank/DDBJ whole genome shotgun (WGS) entry which is preliminary data.</text>
</comment>
<feature type="domain" description="Metallo-beta-lactamase" evidence="1">
    <location>
        <begin position="13"/>
        <end position="196"/>
    </location>
</feature>
<dbReference type="Proteomes" id="UP000263642">
    <property type="component" value="Unassembled WGS sequence"/>
</dbReference>
<dbReference type="PANTHER" id="PTHR11203">
    <property type="entry name" value="CLEAVAGE AND POLYADENYLATION SPECIFICITY FACTOR FAMILY MEMBER"/>
    <property type="match status" value="1"/>
</dbReference>
<protein>
    <submittedName>
        <fullName evidence="2">MBL fold metallo-hydrolase</fullName>
    </submittedName>
</protein>
<dbReference type="InterPro" id="IPR036866">
    <property type="entry name" value="RibonucZ/Hydroxyglut_hydro"/>
</dbReference>
<evidence type="ECO:0000313" key="2">
    <source>
        <dbReference type="EMBL" id="HCO22720.1"/>
    </source>
</evidence>
<dbReference type="EMBL" id="DQAY01000045">
    <property type="protein sequence ID" value="HCO22720.1"/>
    <property type="molecule type" value="Genomic_DNA"/>
</dbReference>
<dbReference type="GO" id="GO:0004521">
    <property type="term" value="F:RNA endonuclease activity"/>
    <property type="evidence" value="ECO:0007669"/>
    <property type="project" value="TreeGrafter"/>
</dbReference>
<dbReference type="AlphaFoldDB" id="A0A3D3R528"/>
<dbReference type="InterPro" id="IPR050698">
    <property type="entry name" value="MBL"/>
</dbReference>
<dbReference type="SUPFAM" id="SSF56281">
    <property type="entry name" value="Metallo-hydrolase/oxidoreductase"/>
    <property type="match status" value="1"/>
</dbReference>